<dbReference type="AlphaFoldDB" id="A0A939MH60"/>
<gene>
    <name evidence="3" type="ORF">J4G43_040900</name>
    <name evidence="2" type="ORF">J4G43_42735</name>
</gene>
<dbReference type="EMBL" id="CP086136">
    <property type="protein sequence ID" value="UEM10906.1"/>
    <property type="molecule type" value="Genomic_DNA"/>
</dbReference>
<evidence type="ECO:0000256" key="1">
    <source>
        <dbReference type="SAM" id="SignalP"/>
    </source>
</evidence>
<reference evidence="2" key="1">
    <citation type="submission" date="2021-03" db="EMBL/GenBank/DDBJ databases">
        <title>Whole Genome Sequence of Bradyrhizobium sp. Strain 144S4.</title>
        <authorList>
            <person name="Bromfield E.S.P."/>
            <person name="Cloutier S."/>
        </authorList>
    </citation>
    <scope>NUCLEOTIDE SEQUENCE [LARGE SCALE GENOMIC DNA]</scope>
    <source>
        <strain evidence="2">144S4</strain>
    </source>
</reference>
<protein>
    <submittedName>
        <fullName evidence="2">Uncharacterized protein</fullName>
    </submittedName>
</protein>
<feature type="chain" id="PRO_5037252914" evidence="1">
    <location>
        <begin position="24"/>
        <end position="120"/>
    </location>
</feature>
<accession>A0A939MH60</accession>
<evidence type="ECO:0000313" key="4">
    <source>
        <dbReference type="Proteomes" id="UP000664702"/>
    </source>
</evidence>
<evidence type="ECO:0000313" key="2">
    <source>
        <dbReference type="EMBL" id="MBO1867364.1"/>
    </source>
</evidence>
<dbReference type="EMBL" id="JAGEMI010000001">
    <property type="protein sequence ID" value="MBO1867364.1"/>
    <property type="molecule type" value="Genomic_DNA"/>
</dbReference>
<keyword evidence="1" id="KW-0732">Signal</keyword>
<dbReference type="KEGG" id="bban:J4G43_040900"/>
<dbReference type="Proteomes" id="UP000664702">
    <property type="component" value="Chromosome"/>
</dbReference>
<organism evidence="2">
    <name type="scientific">Bradyrhizobium barranii subsp. barranii</name>
    <dbReference type="NCBI Taxonomy" id="2823807"/>
    <lineage>
        <taxon>Bacteria</taxon>
        <taxon>Pseudomonadati</taxon>
        <taxon>Pseudomonadota</taxon>
        <taxon>Alphaproteobacteria</taxon>
        <taxon>Hyphomicrobiales</taxon>
        <taxon>Nitrobacteraceae</taxon>
        <taxon>Bradyrhizobium</taxon>
        <taxon>Bradyrhizobium barranii</taxon>
    </lineage>
</organism>
<reference evidence="3 4" key="2">
    <citation type="journal article" date="2022" name="Int. J. Syst. Evol. Microbiol.">
        <title>Strains of Bradyrhizobium barranii sp. nov. associated with legumes native to Canada are symbionts of soybeans and belong to different subspecies (subsp. barranii subsp. nov. and subsp. apii subsp. nov.) and symbiovars (sv. glycinearum and sv. septentrionale).</title>
        <authorList>
            <person name="Bromfield E.S.P."/>
            <person name="Cloutier S."/>
            <person name="Wasai-Hara S."/>
            <person name="Minamisawa K."/>
        </authorList>
    </citation>
    <scope>NUCLEOTIDE SEQUENCE [LARGE SCALE GENOMIC DNA]</scope>
    <source>
        <strain evidence="3 4">144S4</strain>
    </source>
</reference>
<dbReference type="RefSeq" id="WP_208088330.1">
    <property type="nucleotide sequence ID" value="NZ_CP086136.1"/>
</dbReference>
<evidence type="ECO:0000313" key="3">
    <source>
        <dbReference type="EMBL" id="UEM10906.1"/>
    </source>
</evidence>
<feature type="signal peptide" evidence="1">
    <location>
        <begin position="1"/>
        <end position="23"/>
    </location>
</feature>
<sequence length="120" mass="12731">MNKRLITNVIGCACLMLATAAEARTSYDGPWNLVFVTQRGSCDPTYNFAVNIDDGVVTHPNLVKFSGYVGRSGAVRASVTVHDKYASGSGRLTRDAGGGTWSGHAAGGRCSGYWTAQRNN</sequence>
<proteinExistence type="predicted"/>
<name>A0A939MH60_9BRAD</name>